<dbReference type="GO" id="GO:0016020">
    <property type="term" value="C:membrane"/>
    <property type="evidence" value="ECO:0007669"/>
    <property type="project" value="UniProtKB-SubCell"/>
</dbReference>
<dbReference type="GO" id="GO:0005783">
    <property type="term" value="C:endoplasmic reticulum"/>
    <property type="evidence" value="ECO:0007669"/>
    <property type="project" value="TreeGrafter"/>
</dbReference>
<accession>A0A8C2RVX1</accession>
<feature type="transmembrane region" description="Helical" evidence="7">
    <location>
        <begin position="275"/>
        <end position="297"/>
    </location>
</feature>
<feature type="region of interest" description="Disordered" evidence="6">
    <location>
        <begin position="1"/>
        <end position="58"/>
    </location>
</feature>
<keyword evidence="3 7" id="KW-1133">Transmembrane helix</keyword>
<evidence type="ECO:0000256" key="4">
    <source>
        <dbReference type="ARBA" id="ARBA00023136"/>
    </source>
</evidence>
<dbReference type="GO" id="GO:0055088">
    <property type="term" value="P:lipid homeostasis"/>
    <property type="evidence" value="ECO:0007669"/>
    <property type="project" value="TreeGrafter"/>
</dbReference>
<evidence type="ECO:0000256" key="3">
    <source>
        <dbReference type="ARBA" id="ARBA00022989"/>
    </source>
</evidence>
<comment type="subcellular location">
    <subcellularLocation>
        <location evidence="1">Membrane</location>
        <topology evidence="1">Multi-pass membrane protein</topology>
    </subcellularLocation>
</comment>
<feature type="domain" description="TLC" evidence="8">
    <location>
        <begin position="106"/>
        <end position="308"/>
    </location>
</feature>
<evidence type="ECO:0000256" key="5">
    <source>
        <dbReference type="PROSITE-ProRule" id="PRU00205"/>
    </source>
</evidence>
<proteinExistence type="predicted"/>
<evidence type="ECO:0000256" key="7">
    <source>
        <dbReference type="SAM" id="Phobius"/>
    </source>
</evidence>
<reference evidence="9" key="2">
    <citation type="submission" date="2025-08" db="UniProtKB">
        <authorList>
            <consortium name="Ensembl"/>
        </authorList>
    </citation>
    <scope>IDENTIFICATION</scope>
</reference>
<dbReference type="AlphaFoldDB" id="A0A8C2RVX1"/>
<dbReference type="PANTHER" id="PTHR13439">
    <property type="entry name" value="CT120 PROTEIN"/>
    <property type="match status" value="1"/>
</dbReference>
<sequence>GRGLRRPEAGWESPAREAAGGSREDSSRCVRPAQHHPGAAGSHAALGTDGVPGPAAPASSGRPAFQSCFPGGVIWAAWGCLAVPWGLSSKGRVLGHPWKAFLLEASTRSGASSRVVSTCHSLVVGVVGLYIFFFDEAAIADPLWGDTSLGKVNIAIASGYLVSDLLILIWYWKVIGDKYFVIHHCTALYAYHFVLKDGVLVYIGNFRLLAELSSPFVNQRWFFEALKYPKFSKANVINGILMTVVFFVVRIASIPPFYSYMYSVFGTEAYRRLGFLIQFSWITTCVVLDVMNVMWMIKISKGCIKIISLLRQEKARKSLQNGKLD</sequence>
<keyword evidence="2 5" id="KW-0812">Transmembrane</keyword>
<dbReference type="Pfam" id="PF03798">
    <property type="entry name" value="TRAM_LAG1_CLN8"/>
    <property type="match status" value="1"/>
</dbReference>
<evidence type="ECO:0000256" key="6">
    <source>
        <dbReference type="SAM" id="MobiDB-lite"/>
    </source>
</evidence>
<name>A0A8C2RVX1_CAPHI</name>
<feature type="transmembrane region" description="Helical" evidence="7">
    <location>
        <begin position="115"/>
        <end position="134"/>
    </location>
</feature>
<protein>
    <submittedName>
        <fullName evidence="9">TLC domain containing 4</fullName>
    </submittedName>
</protein>
<evidence type="ECO:0000256" key="2">
    <source>
        <dbReference type="ARBA" id="ARBA00022692"/>
    </source>
</evidence>
<reference evidence="9" key="1">
    <citation type="submission" date="2019-03" db="EMBL/GenBank/DDBJ databases">
        <title>Genome sequencing and reference-guided assembly of Black Bengal Goat (Capra hircus).</title>
        <authorList>
            <person name="Siddiki A.Z."/>
            <person name="Baten A."/>
            <person name="Billah M."/>
            <person name="Alam M.A.U."/>
            <person name="Shawrob K.S.M."/>
            <person name="Saha S."/>
            <person name="Chowdhury M."/>
            <person name="Rahman A.H."/>
            <person name="Stear M."/>
            <person name="Miah G."/>
            <person name="Das G.B."/>
            <person name="Hossain M.M."/>
            <person name="Kumkum M."/>
            <person name="Islam M.S."/>
            <person name="Mollah A.M."/>
            <person name="Ahsan A."/>
            <person name="Tusar F."/>
            <person name="Khan M.K.I."/>
        </authorList>
    </citation>
    <scope>NUCLEOTIDE SEQUENCE [LARGE SCALE GENOMIC DNA]</scope>
</reference>
<dbReference type="PROSITE" id="PS50922">
    <property type="entry name" value="TLC"/>
    <property type="match status" value="1"/>
</dbReference>
<evidence type="ECO:0000256" key="1">
    <source>
        <dbReference type="ARBA" id="ARBA00004141"/>
    </source>
</evidence>
<feature type="transmembrane region" description="Helical" evidence="7">
    <location>
        <begin position="236"/>
        <end position="255"/>
    </location>
</feature>
<keyword evidence="4 5" id="KW-0472">Membrane</keyword>
<dbReference type="SMART" id="SM00724">
    <property type="entry name" value="TLC"/>
    <property type="match status" value="1"/>
</dbReference>
<gene>
    <name evidence="9" type="primary">LOC102182748</name>
</gene>
<dbReference type="InterPro" id="IPR050846">
    <property type="entry name" value="TLCD"/>
</dbReference>
<dbReference type="InterPro" id="IPR006634">
    <property type="entry name" value="TLC-dom"/>
</dbReference>
<dbReference type="PANTHER" id="PTHR13439:SF1">
    <property type="entry name" value="TLC DOMAIN-CONTAINING PROTEIN 4"/>
    <property type="match status" value="1"/>
</dbReference>
<organism evidence="9">
    <name type="scientific">Capra hircus</name>
    <name type="common">Goat</name>
    <dbReference type="NCBI Taxonomy" id="9925"/>
    <lineage>
        <taxon>Eukaryota</taxon>
        <taxon>Metazoa</taxon>
        <taxon>Chordata</taxon>
        <taxon>Craniata</taxon>
        <taxon>Vertebrata</taxon>
        <taxon>Euteleostomi</taxon>
        <taxon>Mammalia</taxon>
        <taxon>Eutheria</taxon>
        <taxon>Laurasiatheria</taxon>
        <taxon>Artiodactyla</taxon>
        <taxon>Ruminantia</taxon>
        <taxon>Pecora</taxon>
        <taxon>Bovidae</taxon>
        <taxon>Caprinae</taxon>
        <taxon>Capra</taxon>
    </lineage>
</organism>
<evidence type="ECO:0000259" key="8">
    <source>
        <dbReference type="PROSITE" id="PS50922"/>
    </source>
</evidence>
<evidence type="ECO:0000313" key="9">
    <source>
        <dbReference type="Ensembl" id="ENSCHIP00010034208.1"/>
    </source>
</evidence>
<dbReference type="Ensembl" id="ENSCHIT00010048141.1">
    <property type="protein sequence ID" value="ENSCHIP00010034208.1"/>
    <property type="gene ID" value="ENSCHIG00010025445.1"/>
</dbReference>
<feature type="transmembrane region" description="Helical" evidence="7">
    <location>
        <begin position="154"/>
        <end position="172"/>
    </location>
</feature>